<evidence type="ECO:0000256" key="1">
    <source>
        <dbReference type="ARBA" id="ARBA00004370"/>
    </source>
</evidence>
<dbReference type="GO" id="GO:0007229">
    <property type="term" value="P:integrin-mediated signaling pathway"/>
    <property type="evidence" value="ECO:0007669"/>
    <property type="project" value="TreeGrafter"/>
</dbReference>
<dbReference type="SMART" id="SM00082">
    <property type="entry name" value="LRRCT"/>
    <property type="match status" value="1"/>
</dbReference>
<dbReference type="InterPro" id="IPR003591">
    <property type="entry name" value="Leu-rich_rpt_typical-subtyp"/>
</dbReference>
<reference evidence="15" key="1">
    <citation type="submission" date="2022-08" db="EMBL/GenBank/DDBJ databases">
        <title>Genome sequencing of akame (Lates japonicus).</title>
        <authorList>
            <person name="Hashiguchi Y."/>
            <person name="Takahashi H."/>
        </authorList>
    </citation>
    <scope>NUCLEOTIDE SEQUENCE</scope>
    <source>
        <strain evidence="15">Kochi</strain>
    </source>
</reference>
<keyword evidence="7" id="KW-1015">Disulfide bond</keyword>
<evidence type="ECO:0000259" key="14">
    <source>
        <dbReference type="PROSITE" id="PS51004"/>
    </source>
</evidence>
<dbReference type="GO" id="GO:0005178">
    <property type="term" value="F:integrin binding"/>
    <property type="evidence" value="ECO:0007669"/>
    <property type="project" value="TreeGrafter"/>
</dbReference>
<feature type="compositionally biased region" description="Acidic residues" evidence="11">
    <location>
        <begin position="1261"/>
        <end position="1278"/>
    </location>
</feature>
<dbReference type="Pfam" id="PF01403">
    <property type="entry name" value="Sema"/>
    <property type="match status" value="1"/>
</dbReference>
<dbReference type="InterPro" id="IPR015943">
    <property type="entry name" value="WD40/YVTN_repeat-like_dom_sf"/>
</dbReference>
<dbReference type="Pfam" id="PF13855">
    <property type="entry name" value="LRR_8"/>
    <property type="match status" value="2"/>
</dbReference>
<dbReference type="InterPro" id="IPR013783">
    <property type="entry name" value="Ig-like_fold"/>
</dbReference>
<keyword evidence="16" id="KW-1185">Reference proteome</keyword>
<feature type="compositionally biased region" description="Polar residues" evidence="11">
    <location>
        <begin position="1090"/>
        <end position="1104"/>
    </location>
</feature>
<dbReference type="FunFam" id="2.60.40.10:FF:001170">
    <property type="entry name" value="Sema domain, immunoglobulin domain (Ig), short basic domain, secreted, (Semaphorin) 3F"/>
    <property type="match status" value="1"/>
</dbReference>
<feature type="region of interest" description="Disordered" evidence="11">
    <location>
        <begin position="1090"/>
        <end position="1109"/>
    </location>
</feature>
<organism evidence="15 16">
    <name type="scientific">Lates japonicus</name>
    <name type="common">Japanese lates</name>
    <dbReference type="NCBI Taxonomy" id="270547"/>
    <lineage>
        <taxon>Eukaryota</taxon>
        <taxon>Metazoa</taxon>
        <taxon>Chordata</taxon>
        <taxon>Craniata</taxon>
        <taxon>Vertebrata</taxon>
        <taxon>Euteleostomi</taxon>
        <taxon>Actinopterygii</taxon>
        <taxon>Neopterygii</taxon>
        <taxon>Teleostei</taxon>
        <taxon>Neoteleostei</taxon>
        <taxon>Acanthomorphata</taxon>
        <taxon>Carangaria</taxon>
        <taxon>Carangaria incertae sedis</taxon>
        <taxon>Centropomidae</taxon>
        <taxon>Lates</taxon>
    </lineage>
</organism>
<dbReference type="InterPro" id="IPR007110">
    <property type="entry name" value="Ig-like_dom"/>
</dbReference>
<feature type="domain" description="Sema" evidence="14">
    <location>
        <begin position="28"/>
        <end position="469"/>
    </location>
</feature>
<feature type="compositionally biased region" description="Polar residues" evidence="11">
    <location>
        <begin position="1320"/>
        <end position="1331"/>
    </location>
</feature>
<dbReference type="InterPro" id="IPR001611">
    <property type="entry name" value="Leu-rich_rpt"/>
</dbReference>
<dbReference type="GO" id="GO:0001755">
    <property type="term" value="P:neural crest cell migration"/>
    <property type="evidence" value="ECO:0007669"/>
    <property type="project" value="TreeGrafter"/>
</dbReference>
<dbReference type="SMART" id="SM00630">
    <property type="entry name" value="Sema"/>
    <property type="match status" value="1"/>
</dbReference>
<accession>A0AAD3MS90</accession>
<dbReference type="InterPro" id="IPR013098">
    <property type="entry name" value="Ig_I-set"/>
</dbReference>
<dbReference type="SUPFAM" id="SSF103575">
    <property type="entry name" value="Plexin repeat"/>
    <property type="match status" value="1"/>
</dbReference>
<dbReference type="GO" id="GO:0071526">
    <property type="term" value="P:semaphorin-plexin signaling pathway"/>
    <property type="evidence" value="ECO:0007669"/>
    <property type="project" value="TreeGrafter"/>
</dbReference>
<evidence type="ECO:0000256" key="7">
    <source>
        <dbReference type="ARBA" id="ARBA00023157"/>
    </source>
</evidence>
<evidence type="ECO:0000256" key="6">
    <source>
        <dbReference type="ARBA" id="ARBA00023136"/>
    </source>
</evidence>
<comment type="caution">
    <text evidence="15">The sequence shown here is derived from an EMBL/GenBank/DDBJ whole genome shotgun (WGS) entry which is preliminary data.</text>
</comment>
<dbReference type="InterPro" id="IPR002165">
    <property type="entry name" value="Plexin_repeat"/>
</dbReference>
<dbReference type="SMART" id="SM00423">
    <property type="entry name" value="PSI"/>
    <property type="match status" value="1"/>
</dbReference>
<dbReference type="PANTHER" id="PTHR11036:SF80">
    <property type="entry name" value="SEMAPHORIN-7A"/>
    <property type="match status" value="1"/>
</dbReference>
<comment type="caution">
    <text evidence="10">Lacks conserved residue(s) required for the propagation of feature annotation.</text>
</comment>
<evidence type="ECO:0000256" key="10">
    <source>
        <dbReference type="PROSITE-ProRule" id="PRU00352"/>
    </source>
</evidence>
<evidence type="ECO:0000256" key="9">
    <source>
        <dbReference type="ARBA" id="ARBA00023319"/>
    </source>
</evidence>
<dbReference type="Gene3D" id="2.60.40.10">
    <property type="entry name" value="Immunoglobulins"/>
    <property type="match status" value="2"/>
</dbReference>
<dbReference type="GO" id="GO:0045499">
    <property type="term" value="F:chemorepellent activity"/>
    <property type="evidence" value="ECO:0007669"/>
    <property type="project" value="TreeGrafter"/>
</dbReference>
<evidence type="ECO:0000256" key="3">
    <source>
        <dbReference type="ARBA" id="ARBA00022614"/>
    </source>
</evidence>
<evidence type="ECO:0000256" key="2">
    <source>
        <dbReference type="ARBA" id="ARBA00009492"/>
    </source>
</evidence>
<dbReference type="Proteomes" id="UP001279410">
    <property type="component" value="Unassembled WGS sequence"/>
</dbReference>
<dbReference type="SMART" id="SM00408">
    <property type="entry name" value="IGc2"/>
    <property type="match status" value="1"/>
</dbReference>
<dbReference type="InterPro" id="IPR032675">
    <property type="entry name" value="LRR_dom_sf"/>
</dbReference>
<feature type="domain" description="Ig-like" evidence="13">
    <location>
        <begin position="529"/>
        <end position="612"/>
    </location>
</feature>
<feature type="region of interest" description="Disordered" evidence="11">
    <location>
        <begin position="974"/>
        <end position="1035"/>
    </location>
</feature>
<feature type="compositionally biased region" description="Basic and acidic residues" evidence="11">
    <location>
        <begin position="1005"/>
        <end position="1022"/>
    </location>
</feature>
<keyword evidence="6 12" id="KW-0472">Membrane</keyword>
<dbReference type="Pfam" id="PF07679">
    <property type="entry name" value="I-set"/>
    <property type="match status" value="1"/>
</dbReference>
<dbReference type="SUPFAM" id="SSF48726">
    <property type="entry name" value="Immunoglobulin"/>
    <property type="match status" value="1"/>
</dbReference>
<evidence type="ECO:0000256" key="4">
    <source>
        <dbReference type="ARBA" id="ARBA00022729"/>
    </source>
</evidence>
<dbReference type="InterPro" id="IPR036179">
    <property type="entry name" value="Ig-like_dom_sf"/>
</dbReference>
<dbReference type="FunFam" id="2.130.10.10:FF:001316">
    <property type="entry name" value="Semaphorin 7A"/>
    <property type="match status" value="1"/>
</dbReference>
<comment type="similarity">
    <text evidence="2">Belongs to the semaphorin family.</text>
</comment>
<dbReference type="InterPro" id="IPR036352">
    <property type="entry name" value="Semap_dom_sf"/>
</dbReference>
<name>A0AAD3MS90_LATJO</name>
<evidence type="ECO:0000256" key="8">
    <source>
        <dbReference type="ARBA" id="ARBA00023180"/>
    </source>
</evidence>
<keyword evidence="9" id="KW-0393">Immunoglobulin domain</keyword>
<keyword evidence="8" id="KW-0325">Glycoprotein</keyword>
<dbReference type="GO" id="GO:0030215">
    <property type="term" value="F:semaphorin receptor binding"/>
    <property type="evidence" value="ECO:0007669"/>
    <property type="project" value="InterPro"/>
</dbReference>
<dbReference type="Pfam" id="PF01437">
    <property type="entry name" value="PSI"/>
    <property type="match status" value="1"/>
</dbReference>
<evidence type="ECO:0000256" key="12">
    <source>
        <dbReference type="SAM" id="Phobius"/>
    </source>
</evidence>
<keyword evidence="3" id="KW-0433">Leucine-rich repeat</keyword>
<dbReference type="GO" id="GO:0009897">
    <property type="term" value="C:external side of plasma membrane"/>
    <property type="evidence" value="ECO:0007669"/>
    <property type="project" value="TreeGrafter"/>
</dbReference>
<dbReference type="Gene3D" id="2.130.10.10">
    <property type="entry name" value="YVTN repeat-like/Quinoprotein amine dehydrogenase"/>
    <property type="match status" value="1"/>
</dbReference>
<dbReference type="InterPro" id="IPR000483">
    <property type="entry name" value="Cys-rich_flank_reg_C"/>
</dbReference>
<keyword evidence="5" id="KW-0677">Repeat</keyword>
<dbReference type="GO" id="GO:0050727">
    <property type="term" value="P:regulation of inflammatory response"/>
    <property type="evidence" value="ECO:0007669"/>
    <property type="project" value="TreeGrafter"/>
</dbReference>
<dbReference type="InterPro" id="IPR001627">
    <property type="entry name" value="Semap_dom"/>
</dbReference>
<sequence>MERYVLIYIWLAGYFQLGRVLSVGLRDAPTLGSKNTPRLLSKDTVRGGFEYPVSQNHSVFFFNEDSEEMYVGGTDFVLKLDTGDYHVKEKFPLEVTGQRRCQGGPCKNIITVIEKFQDSLFVCGTNGHRPQCWKLFPSVNNQSSEIVESYEGTGISPFVYTQNSLSLTVEGDLYAAAPLDTDGSSLQFRRKAGRRTNVWMYDNWVSEPTFISASWVRRMEDPDNEKIYIFFREKNSDHSPEADPWISRVARVCKVDEGGSKRFFQNMWTSFLKARLVCGFPEESLYFNRLQDIYVMHAEDWHNTRVYALFTSSWNSTAVCIYTIGMIEEIFERSTFKGYNKDIPQPRPGTCVQNSKSLPLTTVNVVKDHPEMADWVYSVHYTAPFYVSSNDYTKIAVDRVQSADQHMYNILLLATDSGKIHKILEAGSEPFIISETQLSSSSTIQSMKLDSKKKKLVVGFSEKISTVDLQRCQEYNSSCADCVLARDPYCAWTKFGCTPTVPGGIQNIMDGEINVCSPSVEGKNQVRRPKRDIVSSSPADLWTDHSVPLGVPFYLSCPIDSYHAVYTWEHSGQSSPCLQMQSNCLHLIPVMAQENYGVYECVSKEKDYTKVDTGIEVIIGQVQKMARRLLQLLALWTTVTGIVQCCPELCSCQDKFAHQFADCAYKDLLVVPVGLPSNVTTVSLSANKIKLLKSKSFVNITQVTSLWLAHNEIVTIETDTLAPLIQLRNLDISYNKIVNFPWEDLHNLTALQLLKMNNNEMVNLPKDAFSTLKDLRSLRINNNKFTTIVQGTFSALSSMSHLQIFNNPFTCSCSLEWLRDWIATTKISVPEPNSIVCEAPEHLKGTMVTKIPKLDCRAPTVTITYQPDLENTEVYEGFMVILNCETKGSPKPQVSWEVIAGNQNYLFPLPSTVEINDAPINDKTTNDRFKVFSNGTLIISHLTKREDGNYSCSAVNDLGKAESSVRVAMAGTQKHVGKTVDKIHPSDKKPSETKPSKNNVINWTKTEDKTKTPEDPSVKIDSTEQAGGVSKDQTLNKCGVRESSEYISNHAFNMSLDDLKQYTFDFGVIALEVSETEAKVQLNPLQLPSSKSNLHLSQPENQETVNKEPVGLYQSSSGKATLDMLYLCVNTGNGHSMVQWSNIEEGVNAYRFHGLQPGTNYTLCLTYGGQDCQVQVVFTTRKKIPSLLIIVVVSIFLLGLATVPLLGATCCHLLYKYQGKTYKLIMKAQNPDQMEKQMTGDFDPRASFVESEKTFNPSELGEGEGEAEGDEGDGEGEAEGSVVTESIPGSSSKTNQEEFEMGSEYSDRLPLGAEAVNISEEINGNYKQPSR</sequence>
<protein>
    <submittedName>
        <fullName evidence="15">Semaphorin-7A</fullName>
    </submittedName>
</protein>
<dbReference type="SMART" id="SM00409">
    <property type="entry name" value="IG"/>
    <property type="match status" value="2"/>
</dbReference>
<feature type="region of interest" description="Disordered" evidence="11">
    <location>
        <begin position="1252"/>
        <end position="1331"/>
    </location>
</feature>
<dbReference type="PROSITE" id="PS51004">
    <property type="entry name" value="SEMA"/>
    <property type="match status" value="1"/>
</dbReference>
<dbReference type="Gene3D" id="3.80.10.10">
    <property type="entry name" value="Ribonuclease Inhibitor"/>
    <property type="match status" value="1"/>
</dbReference>
<evidence type="ECO:0000256" key="5">
    <source>
        <dbReference type="ARBA" id="ARBA00022737"/>
    </source>
</evidence>
<dbReference type="SMART" id="SM00369">
    <property type="entry name" value="LRR_TYP"/>
    <property type="match status" value="5"/>
</dbReference>
<evidence type="ECO:0000256" key="11">
    <source>
        <dbReference type="SAM" id="MobiDB-lite"/>
    </source>
</evidence>
<keyword evidence="12" id="KW-1133">Transmembrane helix</keyword>
<dbReference type="GO" id="GO:0007411">
    <property type="term" value="P:axon guidance"/>
    <property type="evidence" value="ECO:0007669"/>
    <property type="project" value="TreeGrafter"/>
</dbReference>
<dbReference type="GO" id="GO:0030335">
    <property type="term" value="P:positive regulation of cell migration"/>
    <property type="evidence" value="ECO:0007669"/>
    <property type="project" value="TreeGrafter"/>
</dbReference>
<proteinExistence type="inferred from homology"/>
<dbReference type="PANTHER" id="PTHR11036">
    <property type="entry name" value="SEMAPHORIN"/>
    <property type="match status" value="1"/>
</dbReference>
<keyword evidence="12" id="KW-0812">Transmembrane</keyword>
<dbReference type="Gene3D" id="3.30.1680.10">
    <property type="entry name" value="ligand-binding face of the semaphorins, domain 2"/>
    <property type="match status" value="1"/>
</dbReference>
<evidence type="ECO:0000259" key="13">
    <source>
        <dbReference type="PROSITE" id="PS50835"/>
    </source>
</evidence>
<dbReference type="SUPFAM" id="SSF52058">
    <property type="entry name" value="L domain-like"/>
    <property type="match status" value="1"/>
</dbReference>
<feature type="domain" description="Ig-like" evidence="13">
    <location>
        <begin position="859"/>
        <end position="968"/>
    </location>
</feature>
<feature type="transmembrane region" description="Helical" evidence="12">
    <location>
        <begin position="1187"/>
        <end position="1215"/>
    </location>
</feature>
<dbReference type="FunFam" id="2.60.40.10:FF:000032">
    <property type="entry name" value="palladin isoform X1"/>
    <property type="match status" value="1"/>
</dbReference>
<evidence type="ECO:0000313" key="15">
    <source>
        <dbReference type="EMBL" id="GLD58731.1"/>
    </source>
</evidence>
<dbReference type="EMBL" id="BRZM01000035">
    <property type="protein sequence ID" value="GLD58731.1"/>
    <property type="molecule type" value="Genomic_DNA"/>
</dbReference>
<dbReference type="InterPro" id="IPR016201">
    <property type="entry name" value="PSI"/>
</dbReference>
<dbReference type="InterPro" id="IPR003598">
    <property type="entry name" value="Ig_sub2"/>
</dbReference>
<feature type="compositionally biased region" description="Polar residues" evidence="11">
    <location>
        <begin position="1283"/>
        <end position="1294"/>
    </location>
</feature>
<dbReference type="InterPro" id="IPR003599">
    <property type="entry name" value="Ig_sub"/>
</dbReference>
<keyword evidence="4" id="KW-0732">Signal</keyword>
<comment type="subcellular location">
    <subcellularLocation>
        <location evidence="1">Membrane</location>
    </subcellularLocation>
</comment>
<gene>
    <name evidence="15" type="ORF">AKAME5_001082100</name>
</gene>
<dbReference type="InterPro" id="IPR027231">
    <property type="entry name" value="Semaphorin"/>
</dbReference>
<dbReference type="PROSITE" id="PS50835">
    <property type="entry name" value="IG_LIKE"/>
    <property type="match status" value="2"/>
</dbReference>
<evidence type="ECO:0000313" key="16">
    <source>
        <dbReference type="Proteomes" id="UP001279410"/>
    </source>
</evidence>
<feature type="compositionally biased region" description="Basic and acidic residues" evidence="11">
    <location>
        <begin position="978"/>
        <end position="995"/>
    </location>
</feature>
<dbReference type="SUPFAM" id="SSF101912">
    <property type="entry name" value="Sema domain"/>
    <property type="match status" value="1"/>
</dbReference>